<dbReference type="InterPro" id="IPR017969">
    <property type="entry name" value="Heavy-metal-associated_CS"/>
</dbReference>
<evidence type="ECO:0000256" key="11">
    <source>
        <dbReference type="RuleBase" id="RU362081"/>
    </source>
</evidence>
<dbReference type="SUPFAM" id="SSF55008">
    <property type="entry name" value="HMA, heavy metal-associated domain"/>
    <property type="match status" value="1"/>
</dbReference>
<feature type="transmembrane region" description="Helical" evidence="11">
    <location>
        <begin position="225"/>
        <end position="244"/>
    </location>
</feature>
<dbReference type="FunFam" id="3.30.70.100:FF:000001">
    <property type="entry name" value="ATPase copper transporting beta"/>
    <property type="match status" value="1"/>
</dbReference>
<dbReference type="SUPFAM" id="SSF81665">
    <property type="entry name" value="Calcium ATPase, transmembrane domain M"/>
    <property type="match status" value="1"/>
</dbReference>
<dbReference type="EMBL" id="PVWK01000063">
    <property type="protein sequence ID" value="PSB29331.1"/>
    <property type="molecule type" value="Genomic_DNA"/>
</dbReference>
<dbReference type="GO" id="GO:0043682">
    <property type="term" value="F:P-type divalent copper transporter activity"/>
    <property type="evidence" value="ECO:0007669"/>
    <property type="project" value="TreeGrafter"/>
</dbReference>
<dbReference type="SFLD" id="SFLDF00027">
    <property type="entry name" value="p-type_atpase"/>
    <property type="match status" value="1"/>
</dbReference>
<feature type="transmembrane region" description="Helical" evidence="11">
    <location>
        <begin position="413"/>
        <end position="435"/>
    </location>
</feature>
<dbReference type="InterPro" id="IPR023299">
    <property type="entry name" value="ATPase_P-typ_cyto_dom_N"/>
</dbReference>
<reference evidence="15" key="1">
    <citation type="submission" date="2018-02" db="EMBL/GenBank/DDBJ databases">
        <authorList>
            <person name="Moore K."/>
            <person name="Momper L."/>
        </authorList>
    </citation>
    <scope>NUCLEOTIDE SEQUENCE [LARGE SCALE GENOMIC DNA]</scope>
    <source>
        <strain evidence="15">ULC18</strain>
    </source>
</reference>
<dbReference type="GO" id="GO:0005524">
    <property type="term" value="F:ATP binding"/>
    <property type="evidence" value="ECO:0007669"/>
    <property type="project" value="UniProtKB-UniRule"/>
</dbReference>
<dbReference type="PROSITE" id="PS01047">
    <property type="entry name" value="HMA_1"/>
    <property type="match status" value="1"/>
</dbReference>
<gene>
    <name evidence="14" type="ORF">C7B82_12155</name>
</gene>
<dbReference type="InterPro" id="IPR044492">
    <property type="entry name" value="P_typ_ATPase_HD_dom"/>
</dbReference>
<keyword evidence="4 11" id="KW-0812">Transmembrane</keyword>
<keyword evidence="6 11" id="KW-0547">Nucleotide-binding</keyword>
<dbReference type="SFLD" id="SFLDG00002">
    <property type="entry name" value="C1.7:_P-type_atpase_like"/>
    <property type="match status" value="1"/>
</dbReference>
<feature type="transmembrane region" description="Helical" evidence="11">
    <location>
        <begin position="131"/>
        <end position="149"/>
    </location>
</feature>
<dbReference type="Pfam" id="PF00702">
    <property type="entry name" value="Hydrolase"/>
    <property type="match status" value="1"/>
</dbReference>
<feature type="transmembrane region" description="Helical" evidence="11">
    <location>
        <begin position="484"/>
        <end position="507"/>
    </location>
</feature>
<keyword evidence="11" id="KW-1003">Cell membrane</keyword>
<dbReference type="PROSITE" id="PS00154">
    <property type="entry name" value="ATPASE_E1_E2"/>
    <property type="match status" value="1"/>
</dbReference>
<evidence type="ECO:0000256" key="7">
    <source>
        <dbReference type="ARBA" id="ARBA00022840"/>
    </source>
</evidence>
<evidence type="ECO:0000256" key="10">
    <source>
        <dbReference type="ARBA" id="ARBA00023136"/>
    </source>
</evidence>
<dbReference type="PRINTS" id="PR00120">
    <property type="entry name" value="HATPASE"/>
</dbReference>
<evidence type="ECO:0000256" key="9">
    <source>
        <dbReference type="ARBA" id="ARBA00022989"/>
    </source>
</evidence>
<name>A0A2T1E9E5_9CYAN</name>
<feature type="region of interest" description="Disordered" evidence="12">
    <location>
        <begin position="276"/>
        <end position="305"/>
    </location>
</feature>
<dbReference type="InterPro" id="IPR001757">
    <property type="entry name" value="P_typ_ATPase"/>
</dbReference>
<organism evidence="14 15">
    <name type="scientific">Stenomitos frigidus ULC18</name>
    <dbReference type="NCBI Taxonomy" id="2107698"/>
    <lineage>
        <taxon>Bacteria</taxon>
        <taxon>Bacillati</taxon>
        <taxon>Cyanobacteriota</taxon>
        <taxon>Cyanophyceae</taxon>
        <taxon>Leptolyngbyales</taxon>
        <taxon>Leptolyngbyaceae</taxon>
        <taxon>Stenomitos</taxon>
    </lineage>
</organism>
<evidence type="ECO:0000256" key="4">
    <source>
        <dbReference type="ARBA" id="ARBA00022692"/>
    </source>
</evidence>
<dbReference type="Proteomes" id="UP000239576">
    <property type="component" value="Unassembled WGS sequence"/>
</dbReference>
<dbReference type="NCBIfam" id="TIGR01494">
    <property type="entry name" value="ATPase_P-type"/>
    <property type="match status" value="1"/>
</dbReference>
<feature type="compositionally biased region" description="Basic and acidic residues" evidence="12">
    <location>
        <begin position="276"/>
        <end position="293"/>
    </location>
</feature>
<feature type="transmembrane region" description="Helical" evidence="11">
    <location>
        <begin position="201"/>
        <end position="219"/>
    </location>
</feature>
<evidence type="ECO:0000256" key="2">
    <source>
        <dbReference type="ARBA" id="ARBA00006024"/>
    </source>
</evidence>
<dbReference type="Gene3D" id="3.30.70.100">
    <property type="match status" value="1"/>
</dbReference>
<dbReference type="GO" id="GO:0005886">
    <property type="term" value="C:plasma membrane"/>
    <property type="evidence" value="ECO:0007669"/>
    <property type="project" value="UniProtKB-SubCell"/>
</dbReference>
<evidence type="ECO:0000313" key="14">
    <source>
        <dbReference type="EMBL" id="PSB29331.1"/>
    </source>
</evidence>
<reference evidence="14 15" key="2">
    <citation type="submission" date="2018-03" db="EMBL/GenBank/DDBJ databases">
        <title>The ancient ancestry and fast evolution of plastids.</title>
        <authorList>
            <person name="Moore K.R."/>
            <person name="Magnabosco C."/>
            <person name="Momper L."/>
            <person name="Gold D.A."/>
            <person name="Bosak T."/>
            <person name="Fournier G.P."/>
        </authorList>
    </citation>
    <scope>NUCLEOTIDE SEQUENCE [LARGE SCALE GENOMIC DNA]</scope>
    <source>
        <strain evidence="14 15">ULC18</strain>
    </source>
</reference>
<keyword evidence="7 11" id="KW-0067">ATP-binding</keyword>
<feature type="transmembrane region" description="Helical" evidence="11">
    <location>
        <begin position="854"/>
        <end position="876"/>
    </location>
</feature>
<dbReference type="SFLD" id="SFLDS00003">
    <property type="entry name" value="Haloacid_Dehalogenase"/>
    <property type="match status" value="1"/>
</dbReference>
<feature type="transmembrane region" description="Helical" evidence="11">
    <location>
        <begin position="823"/>
        <end position="842"/>
    </location>
</feature>
<dbReference type="PRINTS" id="PR00119">
    <property type="entry name" value="CATATPASE"/>
</dbReference>
<dbReference type="InterPro" id="IPR059000">
    <property type="entry name" value="ATPase_P-type_domA"/>
</dbReference>
<dbReference type="Pfam" id="PF00122">
    <property type="entry name" value="E1-E2_ATPase"/>
    <property type="match status" value="1"/>
</dbReference>
<keyword evidence="8" id="KW-1278">Translocase</keyword>
<dbReference type="NCBIfam" id="TIGR01525">
    <property type="entry name" value="ATPase-IB_hvy"/>
    <property type="match status" value="1"/>
</dbReference>
<dbReference type="PANTHER" id="PTHR43520:SF19">
    <property type="entry name" value="COPPER-TRANSPORTING ATPASE PAA2, CHLOROPLASTIC"/>
    <property type="match status" value="1"/>
</dbReference>
<feature type="transmembrane region" description="Helical" evidence="11">
    <location>
        <begin position="161"/>
        <end position="181"/>
    </location>
</feature>
<dbReference type="SUPFAM" id="SSF81653">
    <property type="entry name" value="Calcium ATPase, transduction domain A"/>
    <property type="match status" value="1"/>
</dbReference>
<dbReference type="InterPro" id="IPR006121">
    <property type="entry name" value="HMA_dom"/>
</dbReference>
<proteinExistence type="inferred from homology"/>
<dbReference type="SUPFAM" id="SSF56784">
    <property type="entry name" value="HAD-like"/>
    <property type="match status" value="1"/>
</dbReference>
<dbReference type="Pfam" id="PF00403">
    <property type="entry name" value="HMA"/>
    <property type="match status" value="1"/>
</dbReference>
<evidence type="ECO:0000256" key="12">
    <source>
        <dbReference type="SAM" id="MobiDB-lite"/>
    </source>
</evidence>
<dbReference type="InterPro" id="IPR023214">
    <property type="entry name" value="HAD_sf"/>
</dbReference>
<feature type="domain" description="HMA" evidence="13">
    <location>
        <begin position="33"/>
        <end position="99"/>
    </location>
</feature>
<dbReference type="InterPro" id="IPR036412">
    <property type="entry name" value="HAD-like_sf"/>
</dbReference>
<dbReference type="OrthoDB" id="525483at2"/>
<dbReference type="InterPro" id="IPR027256">
    <property type="entry name" value="P-typ_ATPase_IB"/>
</dbReference>
<dbReference type="InterPro" id="IPR018303">
    <property type="entry name" value="ATPase_P-typ_P_site"/>
</dbReference>
<protein>
    <submittedName>
        <fullName evidence="14">Heavy metal translocating P-type ATPase</fullName>
    </submittedName>
</protein>
<dbReference type="GO" id="GO:0005507">
    <property type="term" value="F:copper ion binding"/>
    <property type="evidence" value="ECO:0007669"/>
    <property type="project" value="TreeGrafter"/>
</dbReference>
<dbReference type="Gene3D" id="2.70.150.10">
    <property type="entry name" value="Calcium-transporting ATPase, cytoplasmic transduction domain A"/>
    <property type="match status" value="1"/>
</dbReference>
<dbReference type="PROSITE" id="PS50846">
    <property type="entry name" value="HMA_2"/>
    <property type="match status" value="1"/>
</dbReference>
<dbReference type="PROSITE" id="PS01229">
    <property type="entry name" value="COF_2"/>
    <property type="match status" value="1"/>
</dbReference>
<accession>A0A2T1E9E5</accession>
<dbReference type="PANTHER" id="PTHR43520">
    <property type="entry name" value="ATP7, ISOFORM B"/>
    <property type="match status" value="1"/>
</dbReference>
<evidence type="ECO:0000256" key="5">
    <source>
        <dbReference type="ARBA" id="ARBA00022723"/>
    </source>
</evidence>
<dbReference type="Gene3D" id="3.40.50.1000">
    <property type="entry name" value="HAD superfamily/HAD-like"/>
    <property type="match status" value="1"/>
</dbReference>
<evidence type="ECO:0000256" key="8">
    <source>
        <dbReference type="ARBA" id="ARBA00022967"/>
    </source>
</evidence>
<keyword evidence="3" id="KW-0813">Transport</keyword>
<comment type="subcellular location">
    <subcellularLocation>
        <location evidence="1">Cell membrane</location>
        <topology evidence="1">Multi-pass membrane protein</topology>
    </subcellularLocation>
</comment>
<dbReference type="InterPro" id="IPR008250">
    <property type="entry name" value="ATPase_P-typ_transduc_dom_A_sf"/>
</dbReference>
<evidence type="ECO:0000259" key="13">
    <source>
        <dbReference type="PROSITE" id="PS50846"/>
    </source>
</evidence>
<comment type="caution">
    <text evidence="14">The sequence shown here is derived from an EMBL/GenBank/DDBJ whole genome shotgun (WGS) entry which is preliminary data.</text>
</comment>
<keyword evidence="5 11" id="KW-0479">Metal-binding</keyword>
<evidence type="ECO:0000313" key="15">
    <source>
        <dbReference type="Proteomes" id="UP000239576"/>
    </source>
</evidence>
<evidence type="ECO:0000256" key="3">
    <source>
        <dbReference type="ARBA" id="ARBA00022448"/>
    </source>
</evidence>
<dbReference type="FunFam" id="2.70.150.10:FF:000002">
    <property type="entry name" value="Copper-transporting ATPase 1, putative"/>
    <property type="match status" value="1"/>
</dbReference>
<keyword evidence="9 11" id="KW-1133">Transmembrane helix</keyword>
<evidence type="ECO:0000256" key="1">
    <source>
        <dbReference type="ARBA" id="ARBA00004651"/>
    </source>
</evidence>
<dbReference type="Gene3D" id="3.40.1110.10">
    <property type="entry name" value="Calcium-transporting ATPase, cytoplasmic domain N"/>
    <property type="match status" value="1"/>
</dbReference>
<evidence type="ECO:0000256" key="6">
    <source>
        <dbReference type="ARBA" id="ARBA00022741"/>
    </source>
</evidence>
<dbReference type="CDD" id="cd02094">
    <property type="entry name" value="P-type_ATPase_Cu-like"/>
    <property type="match status" value="1"/>
</dbReference>
<keyword evidence="15" id="KW-1185">Reference proteome</keyword>
<sequence length="886" mass="93885">MLVEGFPLVLDVTKPTLLLDDRADTAIALPRLENATLDVTGMKCAGCVRAVEQALQQCQGVVTATVNLATEVATVEYENGALKPSVLAIALTEAGFPSQLRLSARDRETADATGNRFDPQALRREESQRQLWRLAIATLLLLFSGIGHLDQLGGFNVPALAPLGLTNIWFHCGLATVALLVPGRSMLIDGWRGLRRNAPNMNTLVSLGTLTAYLTSLIALLVPQLGWECFFDEPVMLVGFILLGRTLEQQARNRAASAFQTLLALQPTVARLIKVRGEQERGEVSERPGEQGDKFSAPPHPTPHTPYPSFIEIPADRVRLGEWLQVLPGDKIPVDGDVVIGQTTVDESMLTGEPLPVWKQPGDRVAAGTLNQTGTIALRATRTGNDTTLAQIIALVEAAQTRKAPIQKLADTVAGYFTYGVMAIATLTFLFWYFIGSHLWGDALMHAGQLALSAGHTMAHSSLHHTVEASYIPHPTPLILSLKLAIAVLVVACPCALGLATPTAILVGSGIGAERGLLIRGGDVLERVYKLDTIIFDKTGTLTTGKPVVTDCLVLASDGSAVTPHPTPLTPHPLPLTPSLLLQLAASVESGTRHPLAVAIQKQAQQQALSLLPARDFVTAPGLGVAAIVTVPIEAASETLAVVIGTQAWLVQQNVVADAVMTPSVHGLLNARKTVVYVAVNGRLAGLIAVTDTLRPDAVETIAALKQMGLNVMLLTGDQQETATAIAQPLALPPDAILSGMLPDGKAKVIAQLQAQGHNVAMVGDGINDSPALAQADVGIAMHSGTDVAVETAGIILMRDRLIDVVESIRLSQATFHKIRQNLFWAFIYNVLGIPLAAGLLLPTANFLLSPAAAGAMMAFSSVSVVTNSLLLYLTFPASKRSGKAR</sequence>
<comment type="similarity">
    <text evidence="2 11">Belongs to the cation transport ATPase (P-type) (TC 3.A.3) family. Type IB subfamily.</text>
</comment>
<dbReference type="InterPro" id="IPR036163">
    <property type="entry name" value="HMA_dom_sf"/>
</dbReference>
<dbReference type="CDD" id="cd00371">
    <property type="entry name" value="HMA"/>
    <property type="match status" value="1"/>
</dbReference>
<dbReference type="GO" id="GO:0016887">
    <property type="term" value="F:ATP hydrolysis activity"/>
    <property type="evidence" value="ECO:0007669"/>
    <property type="project" value="InterPro"/>
</dbReference>
<dbReference type="GO" id="GO:0055070">
    <property type="term" value="P:copper ion homeostasis"/>
    <property type="evidence" value="ECO:0007669"/>
    <property type="project" value="TreeGrafter"/>
</dbReference>
<dbReference type="InterPro" id="IPR023298">
    <property type="entry name" value="ATPase_P-typ_TM_dom_sf"/>
</dbReference>
<keyword evidence="10 11" id="KW-0472">Membrane</keyword>
<dbReference type="AlphaFoldDB" id="A0A2T1E9E5"/>